<name>D3F6Q7_CONWI</name>
<dbReference type="RefSeq" id="WP_012935756.1">
    <property type="nucleotide sequence ID" value="NC_013739.1"/>
</dbReference>
<organism evidence="1 2">
    <name type="scientific">Conexibacter woesei (strain DSM 14684 / CCUG 47730 / CIP 108061 / JCM 11494 / NBRC 100937 / ID131577)</name>
    <dbReference type="NCBI Taxonomy" id="469383"/>
    <lineage>
        <taxon>Bacteria</taxon>
        <taxon>Bacillati</taxon>
        <taxon>Actinomycetota</taxon>
        <taxon>Thermoleophilia</taxon>
        <taxon>Solirubrobacterales</taxon>
        <taxon>Conexibacteraceae</taxon>
        <taxon>Conexibacter</taxon>
    </lineage>
</organism>
<dbReference type="STRING" id="469383.Cwoe_4291"/>
<dbReference type="AlphaFoldDB" id="D3F6Q7"/>
<gene>
    <name evidence="1" type="ordered locus">Cwoe_4291</name>
</gene>
<sequence length="73" mass="7775">MSASVVWATELSLGWDLTPASMAASAVRSELYLFTGVVDVLPGARPDRVVVVHSGPAKPEAWRSELREAGIIP</sequence>
<dbReference type="HOGENOM" id="CLU_2698288_0_0_11"/>
<keyword evidence="2" id="KW-1185">Reference proteome</keyword>
<accession>D3F6Q7</accession>
<dbReference type="EMBL" id="CP001854">
    <property type="protein sequence ID" value="ADB52705.1"/>
    <property type="molecule type" value="Genomic_DNA"/>
</dbReference>
<dbReference type="Proteomes" id="UP000008229">
    <property type="component" value="Chromosome"/>
</dbReference>
<proteinExistence type="predicted"/>
<evidence type="ECO:0000313" key="2">
    <source>
        <dbReference type="Proteomes" id="UP000008229"/>
    </source>
</evidence>
<protein>
    <submittedName>
        <fullName evidence="1">Uncharacterized protein</fullName>
    </submittedName>
</protein>
<dbReference type="KEGG" id="cwo:Cwoe_4291"/>
<dbReference type="OrthoDB" id="9957236at2"/>
<reference evidence="2" key="2">
    <citation type="submission" date="2010-01" db="EMBL/GenBank/DDBJ databases">
        <title>The complete genome of Conexibacter woesei DSM 14684.</title>
        <authorList>
            <consortium name="US DOE Joint Genome Institute (JGI-PGF)"/>
            <person name="Lucas S."/>
            <person name="Copeland A."/>
            <person name="Lapidus A."/>
            <person name="Glavina del Rio T."/>
            <person name="Dalin E."/>
            <person name="Tice H."/>
            <person name="Bruce D."/>
            <person name="Goodwin L."/>
            <person name="Pitluck S."/>
            <person name="Kyrpides N."/>
            <person name="Mavromatis K."/>
            <person name="Ivanova N."/>
            <person name="Mikhailova N."/>
            <person name="Chertkov O."/>
            <person name="Brettin T."/>
            <person name="Detter J.C."/>
            <person name="Han C."/>
            <person name="Larimer F."/>
            <person name="Land M."/>
            <person name="Hauser L."/>
            <person name="Markowitz V."/>
            <person name="Cheng J.-F."/>
            <person name="Hugenholtz P."/>
            <person name="Woyke T."/>
            <person name="Wu D."/>
            <person name="Pukall R."/>
            <person name="Steenblock K."/>
            <person name="Schneider S."/>
            <person name="Klenk H.-P."/>
            <person name="Eisen J.A."/>
        </authorList>
    </citation>
    <scope>NUCLEOTIDE SEQUENCE [LARGE SCALE GENOMIC DNA]</scope>
    <source>
        <strain evidence="2">DSM 14684 / CIP 108061 / JCM 11494 / NBRC 100937 / ID131577</strain>
    </source>
</reference>
<reference evidence="1 2" key="1">
    <citation type="journal article" date="2010" name="Stand. Genomic Sci.">
        <title>Complete genome sequence of Conexibacter woesei type strain (ID131577).</title>
        <authorList>
            <person name="Pukall R."/>
            <person name="Lapidus A."/>
            <person name="Glavina Del Rio T."/>
            <person name="Copeland A."/>
            <person name="Tice H."/>
            <person name="Cheng J.-F."/>
            <person name="Lucas S."/>
            <person name="Chen F."/>
            <person name="Nolan M."/>
            <person name="Bruce D."/>
            <person name="Goodwin L."/>
            <person name="Pitluck S."/>
            <person name="Mavromatis K."/>
            <person name="Ivanova N."/>
            <person name="Ovchinnikova G."/>
            <person name="Pati A."/>
            <person name="Chen A."/>
            <person name="Palaniappan K."/>
            <person name="Land M."/>
            <person name="Hauser L."/>
            <person name="Chang Y.-J."/>
            <person name="Jeffries C.D."/>
            <person name="Chain P."/>
            <person name="Meincke L."/>
            <person name="Sims D."/>
            <person name="Brettin T."/>
            <person name="Detter J.C."/>
            <person name="Rohde M."/>
            <person name="Goeker M."/>
            <person name="Bristow J."/>
            <person name="Eisen J.A."/>
            <person name="Markowitz V."/>
            <person name="Kyrpides N.C."/>
            <person name="Klenk H.-P."/>
            <person name="Hugenholtz P."/>
        </authorList>
    </citation>
    <scope>NUCLEOTIDE SEQUENCE [LARGE SCALE GENOMIC DNA]</scope>
    <source>
        <strain evidence="2">DSM 14684 / CIP 108061 / JCM 11494 / NBRC 100937 / ID131577</strain>
    </source>
</reference>
<evidence type="ECO:0000313" key="1">
    <source>
        <dbReference type="EMBL" id="ADB52705.1"/>
    </source>
</evidence>